<gene>
    <name evidence="1" type="primary">jg26592</name>
    <name evidence="1" type="ORF">PAEG_LOCUS5577</name>
</gene>
<dbReference type="AlphaFoldDB" id="A0A8S4QTA8"/>
<dbReference type="OrthoDB" id="6883380at2759"/>
<keyword evidence="2" id="KW-1185">Reference proteome</keyword>
<protein>
    <submittedName>
        <fullName evidence="1">Jg26592 protein</fullName>
    </submittedName>
</protein>
<evidence type="ECO:0000313" key="1">
    <source>
        <dbReference type="EMBL" id="CAH2217694.1"/>
    </source>
</evidence>
<comment type="caution">
    <text evidence="1">The sequence shown here is derived from an EMBL/GenBank/DDBJ whole genome shotgun (WGS) entry which is preliminary data.</text>
</comment>
<name>A0A8S4QTA8_9NEOP</name>
<evidence type="ECO:0000313" key="2">
    <source>
        <dbReference type="Proteomes" id="UP000838756"/>
    </source>
</evidence>
<dbReference type="Proteomes" id="UP000838756">
    <property type="component" value="Unassembled WGS sequence"/>
</dbReference>
<proteinExistence type="predicted"/>
<dbReference type="EMBL" id="CAKXAJ010018399">
    <property type="protein sequence ID" value="CAH2217694.1"/>
    <property type="molecule type" value="Genomic_DNA"/>
</dbReference>
<reference evidence="1" key="1">
    <citation type="submission" date="2022-03" db="EMBL/GenBank/DDBJ databases">
        <authorList>
            <person name="Lindestad O."/>
        </authorList>
    </citation>
    <scope>NUCLEOTIDE SEQUENCE</scope>
</reference>
<organism evidence="1 2">
    <name type="scientific">Pararge aegeria aegeria</name>
    <dbReference type="NCBI Taxonomy" id="348720"/>
    <lineage>
        <taxon>Eukaryota</taxon>
        <taxon>Metazoa</taxon>
        <taxon>Ecdysozoa</taxon>
        <taxon>Arthropoda</taxon>
        <taxon>Hexapoda</taxon>
        <taxon>Insecta</taxon>
        <taxon>Pterygota</taxon>
        <taxon>Neoptera</taxon>
        <taxon>Endopterygota</taxon>
        <taxon>Lepidoptera</taxon>
        <taxon>Glossata</taxon>
        <taxon>Ditrysia</taxon>
        <taxon>Papilionoidea</taxon>
        <taxon>Nymphalidae</taxon>
        <taxon>Satyrinae</taxon>
        <taxon>Satyrini</taxon>
        <taxon>Parargina</taxon>
        <taxon>Pararge</taxon>
    </lineage>
</organism>
<sequence>MSDISAAYHWNTLKLQSLEHCRKVACLTVFCRIYSYFGECAKELFDLVPSSPFYHRTARHRKDLHPYVVDIPRTRTKCFASSFLIRTARIWNALPASIFSSAYNMSTFKSRVNRRLLGKRAPP</sequence>
<accession>A0A8S4QTA8</accession>